<proteinExistence type="predicted"/>
<protein>
    <submittedName>
        <fullName evidence="2">Uncharacterized protein</fullName>
    </submittedName>
</protein>
<sequence>MPSTGPYKYKSRKRPLTSTSQSGRKRHQGVHWSPNLEAEASGTGNTDTRQRNPNRPSFSTPATVPDINFLHDPEDRKVLVDLQLKLDTSIKHYGVPEFQAEREFRASWTKWVEKKYGDRRVMTAEGPVEIQLQGQGAGSGPVGDGEGDEEEGPEEGEEDGEKQDEDEDEEGEYSGIDSEIVEHMTRPGDVRPPAISPGAPARKIASKIASKAKDDEKLFSKEDVNDNGKDKAVCGRLYELIADIRTFANKFTTSKEVTTPPAGFLDSLLKKENEQLIRYIGCLSQGGKNGRKDWEDLVTAQPTREALVVGILGRALKEHVFSDLWFGSDPDQKEDLSLREKKTAGDDGFARTRARAKRVQEFNKKPDQEALFKQAVNTMTRRLEKLLAPFYDGKSKRLHATFPERLHGIVRNAGELSRLMRLAPDVAYYWTSTFKDEEFAPGQMECYNLRDMILKSPYEKKVVGGMERAVAREGASPDQTEAIVKIVCFPGLDAYRQSGGSLAQEELSKERSRPDNAPPDVQAARKKLKRNGDDYDGSEGFRSKTICKNVVYLIWGKQRLLTREAGTSRHIDAVRNGNMDKYTKDYEGFVELYDLAQDKWEREAVRASPSRGIGGLLGRS</sequence>
<accession>A0A6A6CSQ9</accession>
<dbReference type="OrthoDB" id="309640at2759"/>
<dbReference type="AlphaFoldDB" id="A0A6A6CSQ9"/>
<dbReference type="RefSeq" id="XP_033671073.1">
    <property type="nucleotide sequence ID" value="XM_033805096.1"/>
</dbReference>
<feature type="region of interest" description="Disordered" evidence="1">
    <location>
        <begin position="125"/>
        <end position="180"/>
    </location>
</feature>
<evidence type="ECO:0000313" key="2">
    <source>
        <dbReference type="EMBL" id="KAF2170184.1"/>
    </source>
</evidence>
<gene>
    <name evidence="2" type="ORF">M409DRAFT_19787</name>
</gene>
<dbReference type="GeneID" id="54558368"/>
<feature type="compositionally biased region" description="Polar residues" evidence="1">
    <location>
        <begin position="42"/>
        <end position="62"/>
    </location>
</feature>
<name>A0A6A6CSQ9_ZASCE</name>
<feature type="compositionally biased region" description="Gly residues" evidence="1">
    <location>
        <begin position="135"/>
        <end position="144"/>
    </location>
</feature>
<feature type="compositionally biased region" description="Acidic residues" evidence="1">
    <location>
        <begin position="145"/>
        <end position="172"/>
    </location>
</feature>
<dbReference type="EMBL" id="ML993586">
    <property type="protein sequence ID" value="KAF2170184.1"/>
    <property type="molecule type" value="Genomic_DNA"/>
</dbReference>
<reference evidence="2" key="1">
    <citation type="journal article" date="2020" name="Stud. Mycol.">
        <title>101 Dothideomycetes genomes: a test case for predicting lifestyles and emergence of pathogens.</title>
        <authorList>
            <person name="Haridas S."/>
            <person name="Albert R."/>
            <person name="Binder M."/>
            <person name="Bloem J."/>
            <person name="Labutti K."/>
            <person name="Salamov A."/>
            <person name="Andreopoulos B."/>
            <person name="Baker S."/>
            <person name="Barry K."/>
            <person name="Bills G."/>
            <person name="Bluhm B."/>
            <person name="Cannon C."/>
            <person name="Castanera R."/>
            <person name="Culley D."/>
            <person name="Daum C."/>
            <person name="Ezra D."/>
            <person name="Gonzalez J."/>
            <person name="Henrissat B."/>
            <person name="Kuo A."/>
            <person name="Liang C."/>
            <person name="Lipzen A."/>
            <person name="Lutzoni F."/>
            <person name="Magnuson J."/>
            <person name="Mondo S."/>
            <person name="Nolan M."/>
            <person name="Ohm R."/>
            <person name="Pangilinan J."/>
            <person name="Park H.-J."/>
            <person name="Ramirez L."/>
            <person name="Alfaro M."/>
            <person name="Sun H."/>
            <person name="Tritt A."/>
            <person name="Yoshinaga Y."/>
            <person name="Zwiers L.-H."/>
            <person name="Turgeon B."/>
            <person name="Goodwin S."/>
            <person name="Spatafora J."/>
            <person name="Crous P."/>
            <person name="Grigoriev I."/>
        </authorList>
    </citation>
    <scope>NUCLEOTIDE SEQUENCE</scope>
    <source>
        <strain evidence="2">ATCC 36951</strain>
    </source>
</reference>
<evidence type="ECO:0000313" key="3">
    <source>
        <dbReference type="Proteomes" id="UP000799537"/>
    </source>
</evidence>
<keyword evidence="3" id="KW-1185">Reference proteome</keyword>
<evidence type="ECO:0000256" key="1">
    <source>
        <dbReference type="SAM" id="MobiDB-lite"/>
    </source>
</evidence>
<feature type="region of interest" description="Disordered" evidence="1">
    <location>
        <begin position="1"/>
        <end position="69"/>
    </location>
</feature>
<feature type="region of interest" description="Disordered" evidence="1">
    <location>
        <begin position="500"/>
        <end position="535"/>
    </location>
</feature>
<dbReference type="Proteomes" id="UP000799537">
    <property type="component" value="Unassembled WGS sequence"/>
</dbReference>
<organism evidence="2 3">
    <name type="scientific">Zasmidium cellare ATCC 36951</name>
    <dbReference type="NCBI Taxonomy" id="1080233"/>
    <lineage>
        <taxon>Eukaryota</taxon>
        <taxon>Fungi</taxon>
        <taxon>Dikarya</taxon>
        <taxon>Ascomycota</taxon>
        <taxon>Pezizomycotina</taxon>
        <taxon>Dothideomycetes</taxon>
        <taxon>Dothideomycetidae</taxon>
        <taxon>Mycosphaerellales</taxon>
        <taxon>Mycosphaerellaceae</taxon>
        <taxon>Zasmidium</taxon>
    </lineage>
</organism>